<keyword evidence="7 12" id="KW-0862">Zinc</keyword>
<keyword evidence="1 12" id="KW-0639">Primosome</keyword>
<dbReference type="GO" id="GO:0043138">
    <property type="term" value="F:3'-5' DNA helicase activity"/>
    <property type="evidence" value="ECO:0007669"/>
    <property type="project" value="UniProtKB-EC"/>
</dbReference>
<dbReference type="PROSITE" id="PS51194">
    <property type="entry name" value="HELICASE_CTER"/>
    <property type="match status" value="1"/>
</dbReference>
<organism evidence="15 16">
    <name type="scientific">Orenia marismortui</name>
    <dbReference type="NCBI Taxonomy" id="46469"/>
    <lineage>
        <taxon>Bacteria</taxon>
        <taxon>Bacillati</taxon>
        <taxon>Bacillota</taxon>
        <taxon>Clostridia</taxon>
        <taxon>Halanaerobiales</taxon>
        <taxon>Halobacteroidaceae</taxon>
        <taxon>Orenia</taxon>
    </lineage>
</organism>
<proteinExistence type="inferred from homology"/>
<feature type="binding site" evidence="12">
    <location>
        <position position="485"/>
    </location>
    <ligand>
        <name>Zn(2+)</name>
        <dbReference type="ChEBI" id="CHEBI:29105"/>
        <label>1</label>
    </ligand>
</feature>
<gene>
    <name evidence="12" type="primary">priA</name>
    <name evidence="15" type="ORF">C7959_11914</name>
</gene>
<evidence type="ECO:0000256" key="2">
    <source>
        <dbReference type="ARBA" id="ARBA00022705"/>
    </source>
</evidence>
<dbReference type="InterPro" id="IPR041236">
    <property type="entry name" value="PriA_C"/>
</dbReference>
<dbReference type="GO" id="GO:0006269">
    <property type="term" value="P:DNA replication, synthesis of primer"/>
    <property type="evidence" value="ECO:0007669"/>
    <property type="project" value="UniProtKB-KW"/>
</dbReference>
<dbReference type="FunFam" id="3.40.50.300:FF:000489">
    <property type="entry name" value="Primosome assembly protein PriA"/>
    <property type="match status" value="1"/>
</dbReference>
<dbReference type="InterPro" id="IPR042115">
    <property type="entry name" value="PriA_3primeBD_sf"/>
</dbReference>
<dbReference type="InterPro" id="IPR006935">
    <property type="entry name" value="Helicase/UvrB_N"/>
</dbReference>
<evidence type="ECO:0000256" key="11">
    <source>
        <dbReference type="ARBA" id="ARBA00048988"/>
    </source>
</evidence>
<feature type="binding site" evidence="12">
    <location>
        <position position="448"/>
    </location>
    <ligand>
        <name>Zn(2+)</name>
        <dbReference type="ChEBI" id="CHEBI:29105"/>
        <label>1</label>
    </ligand>
</feature>
<evidence type="ECO:0000259" key="14">
    <source>
        <dbReference type="PROSITE" id="PS51194"/>
    </source>
</evidence>
<dbReference type="GO" id="GO:0008270">
    <property type="term" value="F:zinc ion binding"/>
    <property type="evidence" value="ECO:0007669"/>
    <property type="project" value="UniProtKB-UniRule"/>
</dbReference>
<feature type="binding site" evidence="12">
    <location>
        <position position="472"/>
    </location>
    <ligand>
        <name>Zn(2+)</name>
        <dbReference type="ChEBI" id="CHEBI:29105"/>
        <label>2</label>
    </ligand>
</feature>
<feature type="binding site" evidence="12">
    <location>
        <position position="488"/>
    </location>
    <ligand>
        <name>Zn(2+)</name>
        <dbReference type="ChEBI" id="CHEBI:29105"/>
        <label>1</label>
    </ligand>
</feature>
<comment type="caution">
    <text evidence="15">The sequence shown here is derived from an EMBL/GenBank/DDBJ whole genome shotgun (WGS) entry which is preliminary data.</text>
</comment>
<dbReference type="GO" id="GO:0006302">
    <property type="term" value="P:double-strand break repair"/>
    <property type="evidence" value="ECO:0007669"/>
    <property type="project" value="InterPro"/>
</dbReference>
<dbReference type="EC" id="5.6.2.4" evidence="12"/>
<evidence type="ECO:0000256" key="1">
    <source>
        <dbReference type="ARBA" id="ARBA00022515"/>
    </source>
</evidence>
<feature type="domain" description="Helicase C-terminal" evidence="14">
    <location>
        <begin position="480"/>
        <end position="637"/>
    </location>
</feature>
<dbReference type="FunFam" id="3.40.1440.60:FF:000001">
    <property type="entry name" value="Primosomal protein N"/>
    <property type="match status" value="1"/>
</dbReference>
<dbReference type="CDD" id="cd18804">
    <property type="entry name" value="SF2_C_priA"/>
    <property type="match status" value="1"/>
</dbReference>
<keyword evidence="6 12" id="KW-0347">Helicase</keyword>
<dbReference type="Proteomes" id="UP000295832">
    <property type="component" value="Unassembled WGS sequence"/>
</dbReference>
<comment type="catalytic activity">
    <reaction evidence="12">
        <text>Couples ATP hydrolysis with the unwinding of duplex DNA by translocating in the 3'-5' direction.</text>
        <dbReference type="EC" id="5.6.2.4"/>
    </reaction>
</comment>
<feature type="domain" description="Helicase ATP-binding" evidence="13">
    <location>
        <begin position="217"/>
        <end position="383"/>
    </location>
</feature>
<dbReference type="Pfam" id="PF17764">
    <property type="entry name" value="PriA_3primeBD"/>
    <property type="match status" value="1"/>
</dbReference>
<keyword evidence="16" id="KW-1185">Reference proteome</keyword>
<keyword evidence="2 12" id="KW-0235">DNA replication</keyword>
<dbReference type="CDD" id="cd17929">
    <property type="entry name" value="DEXHc_priA"/>
    <property type="match status" value="1"/>
</dbReference>
<dbReference type="InterPro" id="IPR005259">
    <property type="entry name" value="PriA"/>
</dbReference>
<evidence type="ECO:0000256" key="12">
    <source>
        <dbReference type="HAMAP-Rule" id="MF_00983"/>
    </source>
</evidence>
<dbReference type="GO" id="GO:0006310">
    <property type="term" value="P:DNA recombination"/>
    <property type="evidence" value="ECO:0007669"/>
    <property type="project" value="InterPro"/>
</dbReference>
<feature type="binding site" evidence="12">
    <location>
        <position position="454"/>
    </location>
    <ligand>
        <name>Zn(2+)</name>
        <dbReference type="ChEBI" id="CHEBI:29105"/>
        <label>2</label>
    </ligand>
</feature>
<evidence type="ECO:0000256" key="6">
    <source>
        <dbReference type="ARBA" id="ARBA00022806"/>
    </source>
</evidence>
<dbReference type="EMBL" id="SOEG01000019">
    <property type="protein sequence ID" value="TDX49193.1"/>
    <property type="molecule type" value="Genomic_DNA"/>
</dbReference>
<evidence type="ECO:0000256" key="7">
    <source>
        <dbReference type="ARBA" id="ARBA00022833"/>
    </source>
</evidence>
<dbReference type="Pfam" id="PF18074">
    <property type="entry name" value="PriA_C"/>
    <property type="match status" value="1"/>
</dbReference>
<comment type="function">
    <text evidence="12">Initiates the restart of stalled replication forks, which reloads the replicative helicase on sites other than the origin of replication. Recognizes and binds to abandoned replication forks and remodels them to uncover a helicase loading site. Promotes assembly of the primosome at these replication forks.</text>
</comment>
<comment type="catalytic activity">
    <reaction evidence="11 12">
        <text>ATP + H2O = ADP + phosphate + H(+)</text>
        <dbReference type="Rhea" id="RHEA:13065"/>
        <dbReference type="ChEBI" id="CHEBI:15377"/>
        <dbReference type="ChEBI" id="CHEBI:15378"/>
        <dbReference type="ChEBI" id="CHEBI:30616"/>
        <dbReference type="ChEBI" id="CHEBI:43474"/>
        <dbReference type="ChEBI" id="CHEBI:456216"/>
        <dbReference type="EC" id="5.6.2.4"/>
    </reaction>
</comment>
<dbReference type="NCBIfam" id="NF004066">
    <property type="entry name" value="PRK05580.1-3"/>
    <property type="match status" value="1"/>
</dbReference>
<dbReference type="Pfam" id="PF18319">
    <property type="entry name" value="Zn_ribbon_PriA"/>
    <property type="match status" value="1"/>
</dbReference>
<dbReference type="PANTHER" id="PTHR30580:SF0">
    <property type="entry name" value="PRIMOSOMAL PROTEIN N"/>
    <property type="match status" value="1"/>
</dbReference>
<dbReference type="GO" id="GO:0003677">
    <property type="term" value="F:DNA binding"/>
    <property type="evidence" value="ECO:0007669"/>
    <property type="project" value="UniProtKB-UniRule"/>
</dbReference>
<keyword evidence="8 12" id="KW-0067">ATP-binding</keyword>
<dbReference type="GO" id="GO:0005524">
    <property type="term" value="F:ATP binding"/>
    <property type="evidence" value="ECO:0007669"/>
    <property type="project" value="UniProtKB-UniRule"/>
</dbReference>
<dbReference type="InterPro" id="IPR027417">
    <property type="entry name" value="P-loop_NTPase"/>
</dbReference>
<dbReference type="Gene3D" id="3.40.1440.60">
    <property type="entry name" value="PriA, 3(prime) DNA-binding domain"/>
    <property type="match status" value="1"/>
</dbReference>
<dbReference type="InterPro" id="IPR001650">
    <property type="entry name" value="Helicase_C-like"/>
</dbReference>
<dbReference type="PANTHER" id="PTHR30580">
    <property type="entry name" value="PRIMOSOMAL PROTEIN N"/>
    <property type="match status" value="1"/>
</dbReference>
<dbReference type="NCBIfam" id="TIGR00595">
    <property type="entry name" value="priA"/>
    <property type="match status" value="1"/>
</dbReference>
<protein>
    <recommendedName>
        <fullName evidence="12">Replication restart protein PriA</fullName>
    </recommendedName>
    <alternativeName>
        <fullName evidence="12">ATP-dependent DNA helicase PriA</fullName>
        <ecNumber evidence="12">5.6.2.4</ecNumber>
    </alternativeName>
    <alternativeName>
        <fullName evidence="12">DNA 3'-5' helicase PriA</fullName>
    </alternativeName>
</protein>
<sequence length="744" mass="84143">MCKYVAVMVDLPVEQVDKPFTYKVPDRLKKDVEIGRRVIVPFGRRKIEGYIIDIVEEVDFDTKDVINIFTSFQFFNQELLDLAKWISEYYQCYLISALKAIVPSGKNKIKTKRVIKLAQSIAQSKEIINEMNGRAYKQIEVLSYLVENPNLLLTSTELAQKVDTTPSTIRALVDKGFILYQVEEVRRNPCSHLNFKTTKALSPTEDQQIAIKEISNSLAEEESSTILLKGVTGSGKTEVYLQAIAKVLEAGKETIVLVPEISLTPQTISRFKGRFGNQVAVLHSQLSTGERFDEWRRIKECNVKIVVGARSAVFAPFNNLGLIIIDEEHESSYKQDDHPKYHAREVAIKRAELSDAVVLLGTATPSLESYHRTQIGEYKLIELPKRVDDRPLPEVEIIDLREELKSGNKTMFSELLQEELKDRLAKGEQSMIFLNRRGFSTFVQCRECGHVMECNDCDVSLTYHANPTILQCHYCDYKEDVPNTCPNCGSIYIKYFGVGTQKVEESLKELYPEATIARMDVDTTRRKGAYQQILSSFKQGEIDILVGTQMIAKGHDFANVTLVGVITADTALNLPDFRAGERTFQLLTQVAGRTGRGDKEGKVIIQSYTPEHYSIQLAQEHDYKSFYQLEIGTREIALYPPFTHLINITMSNEDEDKVIKVSNQLGEILSAEMNKIDGEDIMLLGPVQAPLAKVRGQYRWQLLLKGKDLSQLRLLTSQALTELKDLSTLKSVRVSVDVDPLGML</sequence>
<evidence type="ECO:0000256" key="4">
    <source>
        <dbReference type="ARBA" id="ARBA00022741"/>
    </source>
</evidence>
<dbReference type="GO" id="GO:0006270">
    <property type="term" value="P:DNA replication initiation"/>
    <property type="evidence" value="ECO:0007669"/>
    <property type="project" value="TreeGrafter"/>
</dbReference>
<dbReference type="GO" id="GO:1990077">
    <property type="term" value="C:primosome complex"/>
    <property type="evidence" value="ECO:0007669"/>
    <property type="project" value="UniProtKB-UniRule"/>
</dbReference>
<keyword evidence="3 12" id="KW-0479">Metal-binding</keyword>
<comment type="subunit">
    <text evidence="12">Component of the replication restart primosome.</text>
</comment>
<evidence type="ECO:0000256" key="3">
    <source>
        <dbReference type="ARBA" id="ARBA00022723"/>
    </source>
</evidence>
<evidence type="ECO:0000256" key="9">
    <source>
        <dbReference type="ARBA" id="ARBA00023125"/>
    </source>
</evidence>
<evidence type="ECO:0000259" key="13">
    <source>
        <dbReference type="PROSITE" id="PS51192"/>
    </source>
</evidence>
<feature type="binding site" evidence="12">
    <location>
        <position position="475"/>
    </location>
    <ligand>
        <name>Zn(2+)</name>
        <dbReference type="ChEBI" id="CHEBI:29105"/>
        <label>2</label>
    </ligand>
</feature>
<comment type="similarity">
    <text evidence="12">Belongs to the helicase family. PriA subfamily.</text>
</comment>
<dbReference type="HAMAP" id="MF_00983">
    <property type="entry name" value="PriA"/>
    <property type="match status" value="1"/>
</dbReference>
<dbReference type="InterPro" id="IPR041222">
    <property type="entry name" value="PriA_3primeBD"/>
</dbReference>
<dbReference type="SMART" id="SM00490">
    <property type="entry name" value="HELICc"/>
    <property type="match status" value="1"/>
</dbReference>
<evidence type="ECO:0000313" key="15">
    <source>
        <dbReference type="EMBL" id="TDX49193.1"/>
    </source>
</evidence>
<evidence type="ECO:0000256" key="5">
    <source>
        <dbReference type="ARBA" id="ARBA00022801"/>
    </source>
</evidence>
<keyword evidence="9 12" id="KW-0238">DNA-binding</keyword>
<evidence type="ECO:0000256" key="10">
    <source>
        <dbReference type="ARBA" id="ARBA00023235"/>
    </source>
</evidence>
<reference evidence="15 16" key="1">
    <citation type="submission" date="2019-03" db="EMBL/GenBank/DDBJ databases">
        <title>Subsurface microbial communities from deep shales in Ohio and West Virginia, USA.</title>
        <authorList>
            <person name="Wrighton K."/>
        </authorList>
    </citation>
    <scope>NUCLEOTIDE SEQUENCE [LARGE SCALE GENOMIC DNA]</scope>
    <source>
        <strain evidence="15 16">MSL 6dP</strain>
    </source>
</reference>
<dbReference type="RefSeq" id="WP_134117378.1">
    <property type="nucleotide sequence ID" value="NZ_SOEG01000019.1"/>
</dbReference>
<dbReference type="STRING" id="926561.GCA_000379025_00107"/>
<dbReference type="Gene3D" id="3.40.50.300">
    <property type="entry name" value="P-loop containing nucleotide triphosphate hydrolases"/>
    <property type="match status" value="2"/>
</dbReference>
<dbReference type="PROSITE" id="PS51192">
    <property type="entry name" value="HELICASE_ATP_BIND_1"/>
    <property type="match status" value="1"/>
</dbReference>
<keyword evidence="5 12" id="KW-0378">Hydrolase</keyword>
<dbReference type="SMART" id="SM00487">
    <property type="entry name" value="DEXDc"/>
    <property type="match status" value="1"/>
</dbReference>
<name>A0A4R8H398_9FIRM</name>
<dbReference type="Pfam" id="PF00271">
    <property type="entry name" value="Helicase_C"/>
    <property type="match status" value="1"/>
</dbReference>
<dbReference type="SUPFAM" id="SSF52540">
    <property type="entry name" value="P-loop containing nucleoside triphosphate hydrolases"/>
    <property type="match status" value="1"/>
</dbReference>
<dbReference type="InterPro" id="IPR040498">
    <property type="entry name" value="PriA_CRR"/>
</dbReference>
<comment type="cofactor">
    <cofactor evidence="12">
        <name>Zn(2+)</name>
        <dbReference type="ChEBI" id="CHEBI:29105"/>
    </cofactor>
    <text evidence="12">Binds 2 zinc ions per subunit.</text>
</comment>
<keyword evidence="4 12" id="KW-0547">Nucleotide-binding</keyword>
<keyword evidence="10 12" id="KW-0413">Isomerase</keyword>
<feature type="binding site" evidence="12">
    <location>
        <position position="445"/>
    </location>
    <ligand>
        <name>Zn(2+)</name>
        <dbReference type="ChEBI" id="CHEBI:29105"/>
        <label>1</label>
    </ligand>
</feature>
<accession>A0A4R8H398</accession>
<dbReference type="Pfam" id="PF04851">
    <property type="entry name" value="ResIII"/>
    <property type="match status" value="1"/>
</dbReference>
<evidence type="ECO:0000256" key="8">
    <source>
        <dbReference type="ARBA" id="ARBA00022840"/>
    </source>
</evidence>
<feature type="binding site" evidence="12">
    <location>
        <position position="457"/>
    </location>
    <ligand>
        <name>Zn(2+)</name>
        <dbReference type="ChEBI" id="CHEBI:29105"/>
        <label>2</label>
    </ligand>
</feature>
<dbReference type="GO" id="GO:0016887">
    <property type="term" value="F:ATP hydrolysis activity"/>
    <property type="evidence" value="ECO:0007669"/>
    <property type="project" value="RHEA"/>
</dbReference>
<dbReference type="AlphaFoldDB" id="A0A4R8H398"/>
<dbReference type="InterPro" id="IPR014001">
    <property type="entry name" value="Helicase_ATP-bd"/>
</dbReference>
<evidence type="ECO:0000313" key="16">
    <source>
        <dbReference type="Proteomes" id="UP000295832"/>
    </source>
</evidence>